<protein>
    <submittedName>
        <fullName evidence="3">Uncharacterized protein</fullName>
    </submittedName>
</protein>
<accession>A0A9W9V604</accession>
<comment type="caution">
    <text evidence="3">The sequence shown here is derived from an EMBL/GenBank/DDBJ whole genome shotgun (WGS) entry which is preliminary data.</text>
</comment>
<evidence type="ECO:0000313" key="3">
    <source>
        <dbReference type="EMBL" id="KAJ5367556.1"/>
    </source>
</evidence>
<keyword evidence="4" id="KW-1185">Reference proteome</keyword>
<sequence>MPRELGRDKLSQMQKEEVQPRPEMSWNTASEDSFGGCKAIAIVTSSTCEEAEACDWVARAD</sequence>
<reference evidence="3" key="1">
    <citation type="submission" date="2022-12" db="EMBL/GenBank/DDBJ databases">
        <authorList>
            <person name="Petersen C."/>
        </authorList>
    </citation>
    <scope>NUCLEOTIDE SEQUENCE</scope>
    <source>
        <strain evidence="2">IBT 35673</strain>
        <strain evidence="3">IBT 35675</strain>
    </source>
</reference>
<dbReference type="EMBL" id="JAPZBQ010000005">
    <property type="protein sequence ID" value="KAJ5328365.1"/>
    <property type="molecule type" value="Genomic_DNA"/>
</dbReference>
<dbReference type="AlphaFoldDB" id="A0A9W9V604"/>
<proteinExistence type="predicted"/>
<reference evidence="3" key="2">
    <citation type="journal article" date="2023" name="IMA Fungus">
        <title>Comparative genomic study of the Penicillium genus elucidates a diverse pangenome and 15 lateral gene transfer events.</title>
        <authorList>
            <person name="Petersen C."/>
            <person name="Sorensen T."/>
            <person name="Nielsen M.R."/>
            <person name="Sondergaard T.E."/>
            <person name="Sorensen J.L."/>
            <person name="Fitzpatrick D.A."/>
            <person name="Frisvad J.C."/>
            <person name="Nielsen K.L."/>
        </authorList>
    </citation>
    <scope>NUCLEOTIDE SEQUENCE</scope>
    <source>
        <strain evidence="2">IBT 35673</strain>
        <strain evidence="3">IBT 35675</strain>
    </source>
</reference>
<dbReference type="Proteomes" id="UP001148299">
    <property type="component" value="Unassembled WGS sequence"/>
</dbReference>
<evidence type="ECO:0000256" key="1">
    <source>
        <dbReference type="SAM" id="MobiDB-lite"/>
    </source>
</evidence>
<dbReference type="EMBL" id="JAPZBR010000001">
    <property type="protein sequence ID" value="KAJ5367556.1"/>
    <property type="molecule type" value="Genomic_DNA"/>
</dbReference>
<evidence type="ECO:0000313" key="4">
    <source>
        <dbReference type="Proteomes" id="UP001148299"/>
    </source>
</evidence>
<feature type="compositionally biased region" description="Basic and acidic residues" evidence="1">
    <location>
        <begin position="1"/>
        <end position="20"/>
    </location>
</feature>
<organism evidence="3 4">
    <name type="scientific">Penicillium brevicompactum</name>
    <dbReference type="NCBI Taxonomy" id="5074"/>
    <lineage>
        <taxon>Eukaryota</taxon>
        <taxon>Fungi</taxon>
        <taxon>Dikarya</taxon>
        <taxon>Ascomycota</taxon>
        <taxon>Pezizomycotina</taxon>
        <taxon>Eurotiomycetes</taxon>
        <taxon>Eurotiomycetidae</taxon>
        <taxon>Eurotiales</taxon>
        <taxon>Aspergillaceae</taxon>
        <taxon>Penicillium</taxon>
    </lineage>
</organism>
<feature type="region of interest" description="Disordered" evidence="1">
    <location>
        <begin position="1"/>
        <end position="30"/>
    </location>
</feature>
<gene>
    <name evidence="2" type="ORF">N7452_008755</name>
    <name evidence="3" type="ORF">N7541_001497</name>
</gene>
<name>A0A9W9V604_PENBR</name>
<dbReference type="Proteomes" id="UP001147695">
    <property type="component" value="Unassembled WGS sequence"/>
</dbReference>
<evidence type="ECO:0000313" key="2">
    <source>
        <dbReference type="EMBL" id="KAJ5328365.1"/>
    </source>
</evidence>